<name>A0A6P8KC82_DROMA</name>
<dbReference type="Proteomes" id="UP000515162">
    <property type="component" value="Chromosome 3L"/>
</dbReference>
<gene>
    <name evidence="3" type="primary">LOC117142025</name>
</gene>
<dbReference type="RefSeq" id="XP_033161779.1">
    <property type="nucleotide sequence ID" value="XM_033305888.1"/>
</dbReference>
<evidence type="ECO:0000313" key="3">
    <source>
        <dbReference type="RefSeq" id="XP_033161779.1"/>
    </source>
</evidence>
<reference evidence="3" key="1">
    <citation type="submission" date="2025-08" db="UniProtKB">
        <authorList>
            <consortium name="RefSeq"/>
        </authorList>
    </citation>
    <scope>IDENTIFICATION</scope>
    <source>
        <strain evidence="3">Mau12</strain>
        <tissue evidence="3">Whole Body</tissue>
    </source>
</reference>
<keyword evidence="1" id="KW-0732">Signal</keyword>
<dbReference type="GeneID" id="117142025"/>
<proteinExistence type="predicted"/>
<protein>
    <submittedName>
        <fullName evidence="3">Uncharacterized protein LOC117142025</fullName>
    </submittedName>
</protein>
<evidence type="ECO:0000256" key="1">
    <source>
        <dbReference type="SAM" id="SignalP"/>
    </source>
</evidence>
<dbReference type="SMART" id="SM00697">
    <property type="entry name" value="DM8"/>
    <property type="match status" value="1"/>
</dbReference>
<feature type="signal peptide" evidence="1">
    <location>
        <begin position="1"/>
        <end position="21"/>
    </location>
</feature>
<dbReference type="PANTHER" id="PTHR20898:SF0">
    <property type="entry name" value="DAEDALUS ON 3-RELATED"/>
    <property type="match status" value="1"/>
</dbReference>
<evidence type="ECO:0000313" key="2">
    <source>
        <dbReference type="Proteomes" id="UP000515162"/>
    </source>
</evidence>
<dbReference type="PANTHER" id="PTHR20898">
    <property type="entry name" value="DAEDALUS ON 3-RELATED-RELATED"/>
    <property type="match status" value="1"/>
</dbReference>
<keyword evidence="2" id="KW-1185">Reference proteome</keyword>
<sequence>MTRGVGFGILFTLLWPILINGRFHLKNVVCESLDTSYSDFKRCEMKVIGRGVSAFYMIWKFYSVPIDNFELNLSLHKRSNGYRPFLFNQSLDYCYYMRNPQAYPLINMLHKSFLATSNINHSCPYDHNLIIKDFIYKDNDLKDLPIPNGDYMIQIKVATDKKYRACIKVHMKRMD</sequence>
<dbReference type="Pfam" id="PF06477">
    <property type="entry name" value="DUF1091"/>
    <property type="match status" value="1"/>
</dbReference>
<organism evidence="2 3">
    <name type="scientific">Drosophila mauritiana</name>
    <name type="common">Fruit fly</name>
    <dbReference type="NCBI Taxonomy" id="7226"/>
    <lineage>
        <taxon>Eukaryota</taxon>
        <taxon>Metazoa</taxon>
        <taxon>Ecdysozoa</taxon>
        <taxon>Arthropoda</taxon>
        <taxon>Hexapoda</taxon>
        <taxon>Insecta</taxon>
        <taxon>Pterygota</taxon>
        <taxon>Neoptera</taxon>
        <taxon>Endopterygota</taxon>
        <taxon>Diptera</taxon>
        <taxon>Brachycera</taxon>
        <taxon>Muscomorpha</taxon>
        <taxon>Ephydroidea</taxon>
        <taxon>Drosophilidae</taxon>
        <taxon>Drosophila</taxon>
        <taxon>Sophophora</taxon>
    </lineage>
</organism>
<dbReference type="InterPro" id="IPR010512">
    <property type="entry name" value="DUF1091"/>
</dbReference>
<accession>A0A6P8KC82</accession>
<feature type="chain" id="PRO_5027669956" evidence="1">
    <location>
        <begin position="22"/>
        <end position="175"/>
    </location>
</feature>
<dbReference type="AlphaFoldDB" id="A0A6P8KC82"/>